<dbReference type="Proteomes" id="UP000241404">
    <property type="component" value="Unassembled WGS sequence"/>
</dbReference>
<name>A0ABD6X3B6_PHODM</name>
<dbReference type="InterPro" id="IPR025391">
    <property type="entry name" value="DUF4123"/>
</dbReference>
<dbReference type="AlphaFoldDB" id="A0ABD6X3B6"/>
<comment type="caution">
    <text evidence="2">The sequence shown here is derived from an EMBL/GenBank/DDBJ whole genome shotgun (WGS) entry which is preliminary data.</text>
</comment>
<evidence type="ECO:0000313" key="2">
    <source>
        <dbReference type="EMBL" id="PSU16836.1"/>
    </source>
</evidence>
<dbReference type="EMBL" id="PYMM01000005">
    <property type="protein sequence ID" value="PSU16836.1"/>
    <property type="molecule type" value="Genomic_DNA"/>
</dbReference>
<evidence type="ECO:0000313" key="3">
    <source>
        <dbReference type="Proteomes" id="UP000241404"/>
    </source>
</evidence>
<sequence>MQLKMDLLLSQIVRRKKEMSNLYAVIDGAKIDKLCLILEKMNVKFAPIPPEPIDDTIREYLPYMVECNDELTRWLGGLALQWGLYFSGDISFVIAKKHFRNLLKIKIDGHINYFRFYESEYLEIVWSVLTDGQKRTFMGPFDEVISANATSFSISKSEHFAPIIHLSQEDIDAISEKKSEVIERFIVHKIRVLESITETDEVKNVIYYLITMGLTNQNLLYDVCCYVFKHHLNQGEQYKTVFSPSENETATYRAESVLMGLC</sequence>
<proteinExistence type="predicted"/>
<evidence type="ECO:0000259" key="1">
    <source>
        <dbReference type="Pfam" id="PF13503"/>
    </source>
</evidence>
<organism evidence="2 3">
    <name type="scientific">Photobacterium damselae</name>
    <dbReference type="NCBI Taxonomy" id="38293"/>
    <lineage>
        <taxon>Bacteria</taxon>
        <taxon>Pseudomonadati</taxon>
        <taxon>Pseudomonadota</taxon>
        <taxon>Gammaproteobacteria</taxon>
        <taxon>Vibrionales</taxon>
        <taxon>Vibrionaceae</taxon>
        <taxon>Photobacterium</taxon>
    </lineage>
</organism>
<gene>
    <name evidence="2" type="ORF">CTM90_10210</name>
</gene>
<reference evidence="2 3" key="1">
    <citation type="submission" date="2018-03" db="EMBL/GenBank/DDBJ databases">
        <title>Whole genome sequencing of Histamine producing bacteria.</title>
        <authorList>
            <person name="Butler K."/>
        </authorList>
    </citation>
    <scope>NUCLEOTIDE SEQUENCE [LARGE SCALE GENOMIC DNA]</scope>
    <source>
        <strain evidence="2 3">BT-6</strain>
    </source>
</reference>
<accession>A0ABD6X3B6</accession>
<protein>
    <submittedName>
        <fullName evidence="2">DUF4123 domain-containing protein</fullName>
    </submittedName>
</protein>
<feature type="domain" description="DUF4123" evidence="1">
    <location>
        <begin position="22"/>
        <end position="134"/>
    </location>
</feature>
<dbReference type="Pfam" id="PF13503">
    <property type="entry name" value="DUF4123"/>
    <property type="match status" value="1"/>
</dbReference>